<organism evidence="1 2">
    <name type="scientific">Pseudooceanicola albus</name>
    <dbReference type="NCBI Taxonomy" id="2692189"/>
    <lineage>
        <taxon>Bacteria</taxon>
        <taxon>Pseudomonadati</taxon>
        <taxon>Pseudomonadota</taxon>
        <taxon>Alphaproteobacteria</taxon>
        <taxon>Rhodobacterales</taxon>
        <taxon>Paracoccaceae</taxon>
        <taxon>Pseudooceanicola</taxon>
    </lineage>
</organism>
<dbReference type="RefSeq" id="WP_160896347.1">
    <property type="nucleotide sequence ID" value="NZ_WUMU01000024.1"/>
</dbReference>
<accession>A0A6L7G857</accession>
<dbReference type="EMBL" id="WUMU01000024">
    <property type="protein sequence ID" value="MXN20225.1"/>
    <property type="molecule type" value="Genomic_DNA"/>
</dbReference>
<dbReference type="Proteomes" id="UP000477911">
    <property type="component" value="Unassembled WGS sequence"/>
</dbReference>
<keyword evidence="2" id="KW-1185">Reference proteome</keyword>
<evidence type="ECO:0000313" key="2">
    <source>
        <dbReference type="Proteomes" id="UP000477911"/>
    </source>
</evidence>
<reference evidence="1 2" key="1">
    <citation type="submission" date="2019-12" db="EMBL/GenBank/DDBJ databases">
        <authorList>
            <person name="Li M."/>
        </authorList>
    </citation>
    <scope>NUCLEOTIDE SEQUENCE [LARGE SCALE GENOMIC DNA]</scope>
    <source>
        <strain evidence="1 2">GBMRC 2024</strain>
    </source>
</reference>
<sequence>MPLELTEDRAVLHGHAEITEAEDLLAWLRRTPAPRVDVSGCGSAHLAVLQVLLALRPALDGIGNAQDWRGFLAAARPQETE</sequence>
<gene>
    <name evidence="1" type="ORF">GR170_20505</name>
</gene>
<protein>
    <submittedName>
        <fullName evidence="1">Uncharacterized protein</fullName>
    </submittedName>
</protein>
<name>A0A6L7G857_9RHOB</name>
<dbReference type="AlphaFoldDB" id="A0A6L7G857"/>
<comment type="caution">
    <text evidence="1">The sequence shown here is derived from an EMBL/GenBank/DDBJ whole genome shotgun (WGS) entry which is preliminary data.</text>
</comment>
<proteinExistence type="predicted"/>
<evidence type="ECO:0000313" key="1">
    <source>
        <dbReference type="EMBL" id="MXN20225.1"/>
    </source>
</evidence>